<sequence length="164" mass="18818">MTIQEDLTQSESPQTDLTKVAALHQKRTLAFVNHFLTINVQFLNNFMRNCEQKLMQFERKLEKVNAAMVLLESKLSSIPELDIPKQTNTSNVTETESTESQNETELQEQNLERKLEDQAPAEMKTKPEYDKFVKMVQVGVPLQAVKLKVSLEGLDPEILEQLIK</sequence>
<dbReference type="Gene3D" id="1.20.5.110">
    <property type="match status" value="1"/>
</dbReference>
<organism evidence="4 5">
    <name type="scientific">Bombyx mandarina</name>
    <name type="common">Wild silk moth</name>
    <name type="synonym">Wild silkworm</name>
    <dbReference type="NCBI Taxonomy" id="7092"/>
    <lineage>
        <taxon>Eukaryota</taxon>
        <taxon>Metazoa</taxon>
        <taxon>Ecdysozoa</taxon>
        <taxon>Arthropoda</taxon>
        <taxon>Hexapoda</taxon>
        <taxon>Insecta</taxon>
        <taxon>Pterygota</taxon>
        <taxon>Neoptera</taxon>
        <taxon>Endopterygota</taxon>
        <taxon>Lepidoptera</taxon>
        <taxon>Glossata</taxon>
        <taxon>Ditrysia</taxon>
        <taxon>Bombycoidea</taxon>
        <taxon>Bombycidae</taxon>
        <taxon>Bombycinae</taxon>
        <taxon>Bombyx</taxon>
    </lineage>
</organism>
<evidence type="ECO:0000313" key="5">
    <source>
        <dbReference type="RefSeq" id="XP_028031007.1"/>
    </source>
</evidence>
<dbReference type="GO" id="GO:0006887">
    <property type="term" value="P:exocytosis"/>
    <property type="evidence" value="ECO:0007669"/>
    <property type="project" value="TreeGrafter"/>
</dbReference>
<evidence type="ECO:0000256" key="3">
    <source>
        <dbReference type="SAM" id="MobiDB-lite"/>
    </source>
</evidence>
<dbReference type="KEGG" id="bman:114243644"/>
<reference evidence="5" key="1">
    <citation type="submission" date="2025-08" db="UniProtKB">
        <authorList>
            <consortium name="RefSeq"/>
        </authorList>
    </citation>
    <scope>IDENTIFICATION</scope>
    <source>
        <tissue evidence="5">Silk gland</tissue>
    </source>
</reference>
<evidence type="ECO:0000256" key="1">
    <source>
        <dbReference type="ARBA" id="ARBA00006290"/>
    </source>
</evidence>
<name>A0A6J2JPS9_BOMMA</name>
<feature type="coiled-coil region" evidence="2">
    <location>
        <begin position="40"/>
        <end position="74"/>
    </location>
</feature>
<dbReference type="PANTHER" id="PTHR13015">
    <property type="entry name" value="PROTEIN AD-016-RELATED"/>
    <property type="match status" value="1"/>
</dbReference>
<comment type="similarity">
    <text evidence="1">Belongs to the CCDC53 family.</text>
</comment>
<dbReference type="CTD" id="34097"/>
<dbReference type="RefSeq" id="XP_028031007.1">
    <property type="nucleotide sequence ID" value="XM_028175206.1"/>
</dbReference>
<dbReference type="GeneID" id="114243644"/>
<gene>
    <name evidence="5" type="primary">LOC114243644</name>
</gene>
<dbReference type="GO" id="GO:0030041">
    <property type="term" value="P:actin filament polymerization"/>
    <property type="evidence" value="ECO:0007669"/>
    <property type="project" value="TreeGrafter"/>
</dbReference>
<dbReference type="OrthoDB" id="268027at2759"/>
<dbReference type="Pfam" id="PF10152">
    <property type="entry name" value="CCDC53"/>
    <property type="match status" value="1"/>
</dbReference>
<evidence type="ECO:0000256" key="2">
    <source>
        <dbReference type="SAM" id="Coils"/>
    </source>
</evidence>
<feature type="compositionally biased region" description="Basic and acidic residues" evidence="3">
    <location>
        <begin position="110"/>
        <end position="122"/>
    </location>
</feature>
<dbReference type="InterPro" id="IPR019309">
    <property type="entry name" value="WASHC3"/>
</dbReference>
<evidence type="ECO:0000313" key="4">
    <source>
        <dbReference type="Proteomes" id="UP000504629"/>
    </source>
</evidence>
<keyword evidence="2" id="KW-0175">Coiled coil</keyword>
<protein>
    <submittedName>
        <fullName evidence="5">WASH complex subunit 3</fullName>
    </submittedName>
</protein>
<keyword evidence="4" id="KW-1185">Reference proteome</keyword>
<feature type="compositionally biased region" description="Low complexity" evidence="3">
    <location>
        <begin position="86"/>
        <end position="109"/>
    </location>
</feature>
<proteinExistence type="inferred from homology"/>
<dbReference type="Proteomes" id="UP000504629">
    <property type="component" value="Unplaced"/>
</dbReference>
<dbReference type="AlphaFoldDB" id="A0A6J2JPS9"/>
<dbReference type="GO" id="GO:0071203">
    <property type="term" value="C:WASH complex"/>
    <property type="evidence" value="ECO:0007669"/>
    <property type="project" value="InterPro"/>
</dbReference>
<dbReference type="PANTHER" id="PTHR13015:SF0">
    <property type="entry name" value="WASH COMPLEX SUBUNIT 3"/>
    <property type="match status" value="1"/>
</dbReference>
<feature type="region of interest" description="Disordered" evidence="3">
    <location>
        <begin position="82"/>
        <end position="122"/>
    </location>
</feature>
<accession>A0A6J2JPS9</accession>